<accession>A0ABT1QUS7</accession>
<evidence type="ECO:0008006" key="4">
    <source>
        <dbReference type="Google" id="ProtNLM"/>
    </source>
</evidence>
<protein>
    <recommendedName>
        <fullName evidence="4">Beta/gamma crystallin</fullName>
    </recommendedName>
</protein>
<comment type="caution">
    <text evidence="2">The sequence shown here is derived from an EMBL/GenBank/DDBJ whole genome shotgun (WGS) entry which is preliminary data.</text>
</comment>
<reference evidence="2" key="1">
    <citation type="submission" date="2022-07" db="EMBL/GenBank/DDBJ databases">
        <title>Tahibacter sp., a new gammaproteobacterium isolated from the silt sample collected at pig farm.</title>
        <authorList>
            <person name="Chen H."/>
        </authorList>
    </citation>
    <scope>NUCLEOTIDE SEQUENCE</scope>
    <source>
        <strain evidence="2">P2K</strain>
    </source>
</reference>
<keyword evidence="3" id="KW-1185">Reference proteome</keyword>
<feature type="signal peptide" evidence="1">
    <location>
        <begin position="1"/>
        <end position="30"/>
    </location>
</feature>
<sequence length="514" mass="54973">MKNTTLRTSGLTGRLLAALALGVCASSASAVRLDPDGTGQVLIYPYYTTRGGNQTVFSITNHSDRHKALRVILAEARNGRTALELNVYLAPRDSWSSTVFYLNDSTPAALATGDDSCTFPGAERFAGVLVGGRPYQDLRMNDFVGSREDAGPSVKDRLREGFIKVFEMGTLVPNTPPALAITPAASGVPANCGELGNGWSTYWRSNPSAHMTNPTGGLSGEAYVLNVGAGTVMSYQATALADFRTDPADVPAGSRSSVVLHRTAEERVDFDKALNDPATQMAEAVVDLPNRRLNLQYAAERAVDAVSAVLSADAVNVSYFSDHTVGATTDWVINFPTRSFYTDQARVGTEPVKPFTGLYPTSGSETSAIMRVPYGLYDRGGGNIANAPNVASVDLRFSTQIIALAPGQVANDIHGRPLGSELDVYLQSVLSGSRRDGGWIGLDLVRYRDTSGAVYTRDFRPAEDGTVMLGLPVIGFAAVNYVNNNANPGVMANYSMANPQRRSQDCRRNTLSCK</sequence>
<dbReference type="Proteomes" id="UP001165498">
    <property type="component" value="Unassembled WGS sequence"/>
</dbReference>
<proteinExistence type="predicted"/>
<feature type="chain" id="PRO_5047450670" description="Beta/gamma crystallin" evidence="1">
    <location>
        <begin position="31"/>
        <end position="514"/>
    </location>
</feature>
<evidence type="ECO:0000256" key="1">
    <source>
        <dbReference type="SAM" id="SignalP"/>
    </source>
</evidence>
<dbReference type="RefSeq" id="WP_255915232.1">
    <property type="nucleotide sequence ID" value="NZ_JANFQO010000014.1"/>
</dbReference>
<dbReference type="EMBL" id="JANFQO010000014">
    <property type="protein sequence ID" value="MCQ4166040.1"/>
    <property type="molecule type" value="Genomic_DNA"/>
</dbReference>
<keyword evidence="1" id="KW-0732">Signal</keyword>
<evidence type="ECO:0000313" key="2">
    <source>
        <dbReference type="EMBL" id="MCQ4166040.1"/>
    </source>
</evidence>
<evidence type="ECO:0000313" key="3">
    <source>
        <dbReference type="Proteomes" id="UP001165498"/>
    </source>
</evidence>
<name>A0ABT1QUS7_9GAMM</name>
<gene>
    <name evidence="2" type="ORF">NM961_15060</name>
</gene>
<organism evidence="2 3">
    <name type="scientific">Tahibacter harae</name>
    <dbReference type="NCBI Taxonomy" id="2963937"/>
    <lineage>
        <taxon>Bacteria</taxon>
        <taxon>Pseudomonadati</taxon>
        <taxon>Pseudomonadota</taxon>
        <taxon>Gammaproteobacteria</taxon>
        <taxon>Lysobacterales</taxon>
        <taxon>Rhodanobacteraceae</taxon>
        <taxon>Tahibacter</taxon>
    </lineage>
</organism>